<feature type="chain" id="PRO_5008057566" evidence="1">
    <location>
        <begin position="20"/>
        <end position="210"/>
    </location>
</feature>
<dbReference type="PANTHER" id="PTHR33112">
    <property type="entry name" value="DOMAIN PROTEIN, PUTATIVE-RELATED"/>
    <property type="match status" value="1"/>
</dbReference>
<dbReference type="GeneID" id="28767197"/>
<protein>
    <submittedName>
        <fullName evidence="2">Uncharacterized protein</fullName>
    </submittedName>
</protein>
<organism evidence="2 3">
    <name type="scientific">Paraphaeosphaeria sporulosa</name>
    <dbReference type="NCBI Taxonomy" id="1460663"/>
    <lineage>
        <taxon>Eukaryota</taxon>
        <taxon>Fungi</taxon>
        <taxon>Dikarya</taxon>
        <taxon>Ascomycota</taxon>
        <taxon>Pezizomycotina</taxon>
        <taxon>Dothideomycetes</taxon>
        <taxon>Pleosporomycetidae</taxon>
        <taxon>Pleosporales</taxon>
        <taxon>Massarineae</taxon>
        <taxon>Didymosphaeriaceae</taxon>
        <taxon>Paraphaeosphaeria</taxon>
    </lineage>
</organism>
<accession>A0A177BZ62</accession>
<dbReference type="PANTHER" id="PTHR33112:SF16">
    <property type="entry name" value="HETEROKARYON INCOMPATIBILITY DOMAIN-CONTAINING PROTEIN"/>
    <property type="match status" value="1"/>
</dbReference>
<keyword evidence="3" id="KW-1185">Reference proteome</keyword>
<feature type="signal peptide" evidence="1">
    <location>
        <begin position="1"/>
        <end position="19"/>
    </location>
</feature>
<dbReference type="InParanoid" id="A0A177BZ62"/>
<keyword evidence="1" id="KW-0732">Signal</keyword>
<evidence type="ECO:0000256" key="1">
    <source>
        <dbReference type="SAM" id="SignalP"/>
    </source>
</evidence>
<evidence type="ECO:0000313" key="3">
    <source>
        <dbReference type="Proteomes" id="UP000077069"/>
    </source>
</evidence>
<dbReference type="AlphaFoldDB" id="A0A177BZ62"/>
<name>A0A177BZ62_9PLEO</name>
<dbReference type="EMBL" id="KV441559">
    <property type="protein sequence ID" value="OAG00673.1"/>
    <property type="molecule type" value="Genomic_DNA"/>
</dbReference>
<dbReference type="RefSeq" id="XP_018031038.1">
    <property type="nucleotide sequence ID" value="XM_018183711.1"/>
</dbReference>
<sequence>MAGLWLSHLPLGLLWFSEQTFLPQNHAWRAPSWSWASLDGLIVWHSDMMTTVDPVFRILPETTEAMGLAHEGAPYGEVVSGSLYIKGRVRKGNVSSDGQDEPNAINLDRAEICWDNDSFASLASTSEIFCLLICQFEQVRQPGPSGLLMKQVNQQKYSRIGVFHFKPLQIYDLEGDEHVDIEGRVERFQRAQIAAAELFESSDPASIVLI</sequence>
<reference evidence="2 3" key="1">
    <citation type="submission" date="2016-05" db="EMBL/GenBank/DDBJ databases">
        <title>Comparative analysis of secretome profiles of manganese(II)-oxidizing ascomycete fungi.</title>
        <authorList>
            <consortium name="DOE Joint Genome Institute"/>
            <person name="Zeiner C.A."/>
            <person name="Purvine S.O."/>
            <person name="Zink E.M."/>
            <person name="Wu S."/>
            <person name="Pasa-Tolic L."/>
            <person name="Chaput D.L."/>
            <person name="Haridas S."/>
            <person name="Grigoriev I.V."/>
            <person name="Santelli C.M."/>
            <person name="Hansel C.M."/>
        </authorList>
    </citation>
    <scope>NUCLEOTIDE SEQUENCE [LARGE SCALE GENOMIC DNA]</scope>
    <source>
        <strain evidence="2 3">AP3s5-JAC2a</strain>
    </source>
</reference>
<evidence type="ECO:0000313" key="2">
    <source>
        <dbReference type="EMBL" id="OAG00673.1"/>
    </source>
</evidence>
<gene>
    <name evidence="2" type="ORF">CC84DRAFT_1230952</name>
</gene>
<dbReference type="OrthoDB" id="3944849at2759"/>
<dbReference type="Proteomes" id="UP000077069">
    <property type="component" value="Unassembled WGS sequence"/>
</dbReference>
<proteinExistence type="predicted"/>